<name>V9KUB2_CALMI</name>
<dbReference type="FunFam" id="3.60.10.10:FF:000066">
    <property type="entry name" value="Inositol polyphosphate-5-phosphatase Kb"/>
    <property type="match status" value="1"/>
</dbReference>
<dbReference type="PANTHER" id="PTHR11200:SF117">
    <property type="entry name" value="INOSITOL POLYPHOSPHATE 5-PHOSPHATASE K"/>
    <property type="match status" value="1"/>
</dbReference>
<evidence type="ECO:0000313" key="3">
    <source>
        <dbReference type="EMBL" id="AFP02155.1"/>
    </source>
</evidence>
<dbReference type="GO" id="GO:0001726">
    <property type="term" value="C:ruffle"/>
    <property type="evidence" value="ECO:0007669"/>
    <property type="project" value="TreeGrafter"/>
</dbReference>
<evidence type="ECO:0000259" key="2">
    <source>
        <dbReference type="SMART" id="SM00128"/>
    </source>
</evidence>
<comment type="similarity">
    <text evidence="1">Belongs to the inositol 1,4,5-trisphosphate 5-phosphatase type II family.</text>
</comment>
<dbReference type="GO" id="GO:0051898">
    <property type="term" value="P:negative regulation of phosphatidylinositol 3-kinase/protein kinase B signal transduction"/>
    <property type="evidence" value="ECO:0007669"/>
    <property type="project" value="TreeGrafter"/>
</dbReference>
<dbReference type="InterPro" id="IPR000300">
    <property type="entry name" value="IPPc"/>
</dbReference>
<dbReference type="GO" id="GO:0005783">
    <property type="term" value="C:endoplasmic reticulum"/>
    <property type="evidence" value="ECO:0007669"/>
    <property type="project" value="TreeGrafter"/>
</dbReference>
<dbReference type="AlphaFoldDB" id="V9KUB2"/>
<dbReference type="SUPFAM" id="SSF56219">
    <property type="entry name" value="DNase I-like"/>
    <property type="match status" value="1"/>
</dbReference>
<dbReference type="GO" id="GO:0016312">
    <property type="term" value="F:inositol bisphosphate phosphatase activity"/>
    <property type="evidence" value="ECO:0007669"/>
    <property type="project" value="TreeGrafter"/>
</dbReference>
<dbReference type="GO" id="GO:0005886">
    <property type="term" value="C:plasma membrane"/>
    <property type="evidence" value="ECO:0007669"/>
    <property type="project" value="TreeGrafter"/>
</dbReference>
<proteinExistence type="evidence at transcript level"/>
<accession>V9KUB2</accession>
<dbReference type="CDD" id="cd09094">
    <property type="entry name" value="INPP5c_INPP5J-like"/>
    <property type="match status" value="1"/>
</dbReference>
<dbReference type="Pfam" id="PF22669">
    <property type="entry name" value="Exo_endo_phos2"/>
    <property type="match status" value="1"/>
</dbReference>
<dbReference type="GO" id="GO:0004439">
    <property type="term" value="F:phosphatidylinositol-4,5-bisphosphate 5-phosphatase activity"/>
    <property type="evidence" value="ECO:0007669"/>
    <property type="project" value="TreeGrafter"/>
</dbReference>
<dbReference type="Gene3D" id="3.60.10.10">
    <property type="entry name" value="Endonuclease/exonuclease/phosphatase"/>
    <property type="match status" value="1"/>
</dbReference>
<reference evidence="3" key="1">
    <citation type="journal article" date="2014" name="Nature">
        <title>Elephant shark genome provides unique insights into gnathostome evolution.</title>
        <authorList>
            <consortium name="International Elephant Shark Genome Sequencing Consortium"/>
            <person name="Venkatesh B."/>
            <person name="Lee A.P."/>
            <person name="Ravi V."/>
            <person name="Maurya A.K."/>
            <person name="Lian M.M."/>
            <person name="Swann J.B."/>
            <person name="Ohta Y."/>
            <person name="Flajnik M.F."/>
            <person name="Sutoh Y."/>
            <person name="Kasahara M."/>
            <person name="Hoon S."/>
            <person name="Gangu V."/>
            <person name="Roy S.W."/>
            <person name="Irimia M."/>
            <person name="Korzh V."/>
            <person name="Kondrychyn I."/>
            <person name="Lim Z.W."/>
            <person name="Tay B.H."/>
            <person name="Tohari S."/>
            <person name="Kong K.W."/>
            <person name="Ho S."/>
            <person name="Lorente-Galdos B."/>
            <person name="Quilez J."/>
            <person name="Marques-Bonet T."/>
            <person name="Raney B.J."/>
            <person name="Ingham P.W."/>
            <person name="Tay A."/>
            <person name="Hillier L.W."/>
            <person name="Minx P."/>
            <person name="Boehm T."/>
            <person name="Wilson R.K."/>
            <person name="Brenner S."/>
            <person name="Warren W.C."/>
        </authorList>
    </citation>
    <scope>NUCLEOTIDE SEQUENCE</scope>
    <source>
        <tissue evidence="3">Intestine</tissue>
    </source>
</reference>
<dbReference type="SMART" id="SM00128">
    <property type="entry name" value="IPPc"/>
    <property type="match status" value="1"/>
</dbReference>
<dbReference type="GO" id="GO:0034485">
    <property type="term" value="F:phosphatidylinositol-3,4,5-trisphosphate 5-phosphatase activity"/>
    <property type="evidence" value="ECO:0007669"/>
    <property type="project" value="TreeGrafter"/>
</dbReference>
<dbReference type="Pfam" id="PF17751">
    <property type="entry name" value="SKICH"/>
    <property type="match status" value="1"/>
</dbReference>
<dbReference type="InterPro" id="IPR041611">
    <property type="entry name" value="SKICH"/>
</dbReference>
<dbReference type="FunFam" id="2.60.40.2840:FF:000003">
    <property type="entry name" value="Phosphatidylinositol 4,5-bisphosphate 5-phosphatase A"/>
    <property type="match status" value="1"/>
</dbReference>
<dbReference type="PANTHER" id="PTHR11200">
    <property type="entry name" value="INOSITOL 5-PHOSPHATASE"/>
    <property type="match status" value="1"/>
</dbReference>
<dbReference type="GO" id="GO:0046856">
    <property type="term" value="P:phosphatidylinositol dephosphorylation"/>
    <property type="evidence" value="ECO:0007669"/>
    <property type="project" value="InterPro"/>
</dbReference>
<organism evidence="3">
    <name type="scientific">Callorhinchus milii</name>
    <name type="common">Ghost shark</name>
    <dbReference type="NCBI Taxonomy" id="7868"/>
    <lineage>
        <taxon>Eukaryota</taxon>
        <taxon>Metazoa</taxon>
        <taxon>Chordata</taxon>
        <taxon>Craniata</taxon>
        <taxon>Vertebrata</taxon>
        <taxon>Chondrichthyes</taxon>
        <taxon>Holocephali</taxon>
        <taxon>Chimaeriformes</taxon>
        <taxon>Callorhinchidae</taxon>
        <taxon>Callorhinchus</taxon>
    </lineage>
</organism>
<feature type="domain" description="Inositol polyphosphate-related phosphatase" evidence="2">
    <location>
        <begin position="20"/>
        <end position="336"/>
    </location>
</feature>
<dbReference type="InterPro" id="IPR036691">
    <property type="entry name" value="Endo/exonu/phosph_ase_sf"/>
</dbReference>
<dbReference type="GO" id="GO:0045719">
    <property type="term" value="P:negative regulation of glycogen biosynthetic process"/>
    <property type="evidence" value="ECO:0007669"/>
    <property type="project" value="TreeGrafter"/>
</dbReference>
<sequence>MEPHQSTEDSGQKCGARTGERFRLQIVTWNVGTASPPDNVTLLLGLESTETETDMFVIGLQEVNSSVTAFLVDLAFNDAWSVFLMDALAPRGYVKVTSIRMQGILLLIFVKSHHLPFIRDLQTNYTRTGIYGYWGNKGGVTIRLSIYGHLACFLNCHLPAHMDNVDHRLDSFQRILDAQQFSGEQAGGILEHELLFWLGDLNFRIADHGMHFVRETIRGNRFHLLWDKDQLNMAKKTETILQGFQEGALRFKPTYKFDLGSENYDTSGKKRKPAWTDRILWKVRERPREGAAEADGPRPGEPATVNLESYGSRMEYGISDHKPVAGTFGLEFEKLITEPLVKLQPEGRWTPGRDAIVSYRMSQLYPSSTWDWIGLYRVGFRDRNDYVTYIWVKDDELLHSQDTFQVYLSSDYVPTGTGTFLLCYCSSNLDSLVGVSDHFQICPEPEPELECEAVGIVVGEQCDKEPC</sequence>
<dbReference type="EMBL" id="JW869637">
    <property type="protein sequence ID" value="AFP02155.1"/>
    <property type="molecule type" value="mRNA"/>
</dbReference>
<dbReference type="InterPro" id="IPR046985">
    <property type="entry name" value="IP5"/>
</dbReference>
<dbReference type="GO" id="GO:0046627">
    <property type="term" value="P:negative regulation of insulin receptor signaling pathway"/>
    <property type="evidence" value="ECO:0007669"/>
    <property type="project" value="TreeGrafter"/>
</dbReference>
<protein>
    <submittedName>
        <fullName evidence="3">Myosin IC</fullName>
    </submittedName>
</protein>
<dbReference type="Gene3D" id="2.60.40.2840">
    <property type="match status" value="1"/>
</dbReference>
<evidence type="ECO:0000256" key="1">
    <source>
        <dbReference type="ARBA" id="ARBA00005910"/>
    </source>
</evidence>